<feature type="compositionally biased region" description="Polar residues" evidence="1">
    <location>
        <begin position="12"/>
        <end position="22"/>
    </location>
</feature>
<protein>
    <submittedName>
        <fullName evidence="2">Uncharacterized protein</fullName>
    </submittedName>
</protein>
<accession>A0A415U8T7</accession>
<dbReference type="Gene3D" id="3.40.50.300">
    <property type="entry name" value="P-loop containing nucleotide triphosphate hydrolases"/>
    <property type="match status" value="1"/>
</dbReference>
<dbReference type="Proteomes" id="UP000283700">
    <property type="component" value="Unassembled WGS sequence"/>
</dbReference>
<dbReference type="RefSeq" id="WP_118485873.1">
    <property type="nucleotide sequence ID" value="NZ_QRQO01000012.1"/>
</dbReference>
<sequence length="282" mass="32301">MQHKRQKPKDSNGLQTNTTENTVECDKVVKSTRIDNEQGNLHGYMQEVERDGRKAAVPVWVDDDRVTYSGYWERIRRSYIPSKYLVNESKGLDWSLYGLSYDSSIKNIRKTLNKFVAGFERICSEGIGLYINSLSHGSGKTLLGCMMACKIMENFNHVSAKYTTVPDYLELMKGKGDQRLEKNREYRKCTLLVLDEMGSGKTDWDKDILRNLISYRMSQHKPIIYISSCPMEKLTGDSQIIALIEDMSIDIGLPPVNVRNKLAEQRKNELLEKAAQQEDKAV</sequence>
<evidence type="ECO:0000256" key="1">
    <source>
        <dbReference type="SAM" id="MobiDB-lite"/>
    </source>
</evidence>
<feature type="region of interest" description="Disordered" evidence="1">
    <location>
        <begin position="1"/>
        <end position="22"/>
    </location>
</feature>
<name>A0A415U8T7_9FIRM</name>
<proteinExistence type="predicted"/>
<dbReference type="InterPro" id="IPR027417">
    <property type="entry name" value="P-loop_NTPase"/>
</dbReference>
<comment type="caution">
    <text evidence="2">The sequence shown here is derived from an EMBL/GenBank/DDBJ whole genome shotgun (WGS) entry which is preliminary data.</text>
</comment>
<evidence type="ECO:0000313" key="3">
    <source>
        <dbReference type="Proteomes" id="UP000283700"/>
    </source>
</evidence>
<gene>
    <name evidence="2" type="ORF">DWZ29_05885</name>
</gene>
<evidence type="ECO:0000313" key="2">
    <source>
        <dbReference type="EMBL" id="RHN14534.1"/>
    </source>
</evidence>
<dbReference type="SUPFAM" id="SSF52540">
    <property type="entry name" value="P-loop containing nucleoside triphosphate hydrolases"/>
    <property type="match status" value="1"/>
</dbReference>
<dbReference type="EMBL" id="QRQO01000012">
    <property type="protein sequence ID" value="RHN14534.1"/>
    <property type="molecule type" value="Genomic_DNA"/>
</dbReference>
<organism evidence="2 3">
    <name type="scientific">Anaerobutyricum hallii</name>
    <dbReference type="NCBI Taxonomy" id="39488"/>
    <lineage>
        <taxon>Bacteria</taxon>
        <taxon>Bacillati</taxon>
        <taxon>Bacillota</taxon>
        <taxon>Clostridia</taxon>
        <taxon>Lachnospirales</taxon>
        <taxon>Lachnospiraceae</taxon>
        <taxon>Anaerobutyricum</taxon>
    </lineage>
</organism>
<dbReference type="AlphaFoldDB" id="A0A415U8T7"/>
<reference evidence="2 3" key="1">
    <citation type="submission" date="2018-08" db="EMBL/GenBank/DDBJ databases">
        <title>A genome reference for cultivated species of the human gut microbiota.</title>
        <authorList>
            <person name="Zou Y."/>
            <person name="Xue W."/>
            <person name="Luo G."/>
        </authorList>
    </citation>
    <scope>NUCLEOTIDE SEQUENCE [LARGE SCALE GENOMIC DNA]</scope>
    <source>
        <strain evidence="2 3">AF31-17AC</strain>
    </source>
</reference>